<sequence>KLIQRQSAYLFSGSVSVISVQAVVGIAVVNASVEVKKSFQHSYKFTLRNSSVEYRRKVPTERSP</sequence>
<dbReference type="HOGENOM" id="CLU_2874155_0_0_1"/>
<accession>Q174W3</accession>
<evidence type="ECO:0000313" key="3">
    <source>
        <dbReference type="Proteomes" id="UP000682892"/>
    </source>
</evidence>
<dbReference type="Proteomes" id="UP000682892">
    <property type="component" value="Unassembled WGS sequence"/>
</dbReference>
<feature type="transmembrane region" description="Helical" evidence="1">
    <location>
        <begin position="7"/>
        <end position="29"/>
    </location>
</feature>
<keyword evidence="1" id="KW-0472">Membrane</keyword>
<name>Q174W3_AEDAE</name>
<evidence type="ECO:0000313" key="2">
    <source>
        <dbReference type="EMBL" id="EAT41601.1"/>
    </source>
</evidence>
<reference evidence="2" key="2">
    <citation type="journal article" date="2007" name="Science">
        <title>Genome sequence of Aedes aegypti, a major arbovirus vector.</title>
        <authorList>
            <person name="Nene V."/>
            <person name="Wortman J.R."/>
            <person name="Lawson D."/>
            <person name="Haas B."/>
            <person name="Kodira C."/>
            <person name="Tu Z.J."/>
            <person name="Loftus B."/>
            <person name="Xi Z."/>
            <person name="Megy K."/>
            <person name="Grabherr M."/>
            <person name="Ren Q."/>
            <person name="Zdobnov E.M."/>
            <person name="Lobo N.F."/>
            <person name="Campbell K.S."/>
            <person name="Brown S.E."/>
            <person name="Bonaldo M.F."/>
            <person name="Zhu J."/>
            <person name="Sinkins S.P."/>
            <person name="Hogenkamp D.G."/>
            <person name="Amedeo P."/>
            <person name="Arensburger P."/>
            <person name="Atkinson P.W."/>
            <person name="Bidwell S."/>
            <person name="Biedler J."/>
            <person name="Birney E."/>
            <person name="Bruggner R.V."/>
            <person name="Costas J."/>
            <person name="Coy M.R."/>
            <person name="Crabtree J."/>
            <person name="Crawford M."/>
            <person name="Debruyn B."/>
            <person name="Decaprio D."/>
            <person name="Eiglmeier K."/>
            <person name="Eisenstadt E."/>
            <person name="El-Dorry H."/>
            <person name="Gelbart W.M."/>
            <person name="Gomes S.L."/>
            <person name="Hammond M."/>
            <person name="Hannick L.I."/>
            <person name="Hogan J.R."/>
            <person name="Holmes M.H."/>
            <person name="Jaffe D."/>
            <person name="Johnston J.S."/>
            <person name="Kennedy R.C."/>
            <person name="Koo H."/>
            <person name="Kravitz S."/>
            <person name="Kriventseva E.V."/>
            <person name="Kulp D."/>
            <person name="Labutti K."/>
            <person name="Lee E."/>
            <person name="Li S."/>
            <person name="Lovin D.D."/>
            <person name="Mao C."/>
            <person name="Mauceli E."/>
            <person name="Menck C.F."/>
            <person name="Miller J.R."/>
            <person name="Montgomery P."/>
            <person name="Mori A."/>
            <person name="Nascimento A.L."/>
            <person name="Naveira H.F."/>
            <person name="Nusbaum C."/>
            <person name="O'leary S."/>
            <person name="Orvis J."/>
            <person name="Pertea M."/>
            <person name="Quesneville H."/>
            <person name="Reidenbach K.R."/>
            <person name="Rogers Y.H."/>
            <person name="Roth C.W."/>
            <person name="Schneider J.R."/>
            <person name="Schatz M."/>
            <person name="Shumway M."/>
            <person name="Stanke M."/>
            <person name="Stinson E.O."/>
            <person name="Tubio J.M."/>
            <person name="Vanzee J.P."/>
            <person name="Verjovski-Almeida S."/>
            <person name="Werner D."/>
            <person name="White O."/>
            <person name="Wyder S."/>
            <person name="Zeng Q."/>
            <person name="Zhao Q."/>
            <person name="Zhao Y."/>
            <person name="Hill C.A."/>
            <person name="Raikhel A.S."/>
            <person name="Soares M.B."/>
            <person name="Knudson D.L."/>
            <person name="Lee N.H."/>
            <person name="Galagan J."/>
            <person name="Salzberg S.L."/>
            <person name="Paulsen I.T."/>
            <person name="Dimopoulos G."/>
            <person name="Collins F.H."/>
            <person name="Birren B."/>
            <person name="Fraser-Liggett C.M."/>
            <person name="Severson D.W."/>
        </authorList>
    </citation>
    <scope>NUCLEOTIDE SEQUENCE [LARGE SCALE GENOMIC DNA]</scope>
    <source>
        <strain evidence="2">Liverpool</strain>
    </source>
</reference>
<organism evidence="2 3">
    <name type="scientific">Aedes aegypti</name>
    <name type="common">Yellowfever mosquito</name>
    <name type="synonym">Culex aegypti</name>
    <dbReference type="NCBI Taxonomy" id="7159"/>
    <lineage>
        <taxon>Eukaryota</taxon>
        <taxon>Metazoa</taxon>
        <taxon>Ecdysozoa</taxon>
        <taxon>Arthropoda</taxon>
        <taxon>Hexapoda</taxon>
        <taxon>Insecta</taxon>
        <taxon>Pterygota</taxon>
        <taxon>Neoptera</taxon>
        <taxon>Endopterygota</taxon>
        <taxon>Diptera</taxon>
        <taxon>Nematocera</taxon>
        <taxon>Culicoidea</taxon>
        <taxon>Culicidae</taxon>
        <taxon>Culicinae</taxon>
        <taxon>Aedini</taxon>
        <taxon>Aedes</taxon>
        <taxon>Stegomyia</taxon>
    </lineage>
</organism>
<keyword evidence="1" id="KW-0812">Transmembrane</keyword>
<proteinExistence type="predicted"/>
<gene>
    <name evidence="2" type="ORF">AaeL_AAEL006767</name>
</gene>
<dbReference type="PaxDb" id="7159-AAEL006767-PA"/>
<protein>
    <submittedName>
        <fullName evidence="2">AAEL006767-PA</fullName>
    </submittedName>
</protein>
<dbReference type="AlphaFoldDB" id="Q174W3"/>
<feature type="non-terminal residue" evidence="2">
    <location>
        <position position="1"/>
    </location>
</feature>
<reference evidence="2" key="3">
    <citation type="submission" date="2012-09" db="EMBL/GenBank/DDBJ databases">
        <authorList>
            <consortium name="VectorBase"/>
        </authorList>
    </citation>
    <scope>NUCLEOTIDE SEQUENCE</scope>
    <source>
        <strain evidence="2">Liverpool</strain>
    </source>
</reference>
<reference evidence="2" key="1">
    <citation type="submission" date="2005-10" db="EMBL/GenBank/DDBJ databases">
        <authorList>
            <person name="Loftus B.J."/>
            <person name="Nene V.M."/>
            <person name="Hannick L.I."/>
            <person name="Bidwell S."/>
            <person name="Haas B."/>
            <person name="Amedeo P."/>
            <person name="Orvis J."/>
            <person name="Wortman J.R."/>
            <person name="White O.R."/>
            <person name="Salzberg S."/>
            <person name="Shumway M."/>
            <person name="Koo H."/>
            <person name="Zhao Y."/>
            <person name="Holmes M."/>
            <person name="Miller J."/>
            <person name="Schatz M."/>
            <person name="Pop M."/>
            <person name="Pai G."/>
            <person name="Utterback T."/>
            <person name="Rogers Y.-H."/>
            <person name="Kravitz S."/>
            <person name="Fraser C.M."/>
        </authorList>
    </citation>
    <scope>NUCLEOTIDE SEQUENCE</scope>
    <source>
        <strain evidence="2">Liverpool</strain>
    </source>
</reference>
<keyword evidence="1" id="KW-1133">Transmembrane helix</keyword>
<dbReference type="EMBL" id="CH477405">
    <property type="protein sequence ID" value="EAT41601.1"/>
    <property type="molecule type" value="Genomic_DNA"/>
</dbReference>
<evidence type="ECO:0000256" key="1">
    <source>
        <dbReference type="SAM" id="Phobius"/>
    </source>
</evidence>